<protein>
    <recommendedName>
        <fullName evidence="1">AprE-like beta-barrel domain-containing protein</fullName>
    </recommendedName>
</protein>
<organism evidence="2 3">
    <name type="scientific">Rhizobium binae</name>
    <dbReference type="NCBI Taxonomy" id="1138190"/>
    <lineage>
        <taxon>Bacteria</taxon>
        <taxon>Pseudomonadati</taxon>
        <taxon>Pseudomonadota</taxon>
        <taxon>Alphaproteobacteria</taxon>
        <taxon>Hyphomicrobiales</taxon>
        <taxon>Rhizobiaceae</taxon>
        <taxon>Rhizobium/Agrobacterium group</taxon>
        <taxon>Rhizobium</taxon>
    </lineage>
</organism>
<dbReference type="InterPro" id="IPR058982">
    <property type="entry name" value="Beta-barrel_AprE"/>
</dbReference>
<reference evidence="2 3" key="1">
    <citation type="submission" date="2024-06" db="EMBL/GenBank/DDBJ databases">
        <title>Genomic Encyclopedia of Type Strains, Phase IV (KMG-IV): sequencing the most valuable type-strain genomes for metagenomic binning, comparative biology and taxonomic classification.</title>
        <authorList>
            <person name="Goeker M."/>
        </authorList>
    </citation>
    <scope>NUCLEOTIDE SEQUENCE [LARGE SCALE GENOMIC DNA]</scope>
    <source>
        <strain evidence="2 3">DSM 29288</strain>
    </source>
</reference>
<accession>A0ABV2MC25</accession>
<name>A0ABV2MC25_9HYPH</name>
<dbReference type="Proteomes" id="UP001549077">
    <property type="component" value="Unassembled WGS sequence"/>
</dbReference>
<feature type="domain" description="AprE-like beta-barrel" evidence="1">
    <location>
        <begin position="4"/>
        <end position="51"/>
    </location>
</feature>
<comment type="caution">
    <text evidence="2">The sequence shown here is derived from an EMBL/GenBank/DDBJ whole genome shotgun (WGS) entry which is preliminary data.</text>
</comment>
<keyword evidence="3" id="KW-1185">Reference proteome</keyword>
<evidence type="ECO:0000259" key="1">
    <source>
        <dbReference type="Pfam" id="PF26002"/>
    </source>
</evidence>
<evidence type="ECO:0000313" key="3">
    <source>
        <dbReference type="Proteomes" id="UP001549077"/>
    </source>
</evidence>
<sequence>MEIVSADMMVEERSCAPCFAATVLIDQSELSKLEGGKLLPGMSSETMIRTGARTVLSYPAEPITQNFRRAMREKLPQRPRFQEPQSRRLGGVIFLDGDHLDCRVTLRLVTQ</sequence>
<gene>
    <name evidence="2" type="ORF">ABID08_001372</name>
</gene>
<dbReference type="Pfam" id="PF26002">
    <property type="entry name" value="Beta-barrel_AprE"/>
    <property type="match status" value="1"/>
</dbReference>
<evidence type="ECO:0000313" key="2">
    <source>
        <dbReference type="EMBL" id="MET3754029.1"/>
    </source>
</evidence>
<dbReference type="PRINTS" id="PR01490">
    <property type="entry name" value="RTXTOXIND"/>
</dbReference>
<proteinExistence type="predicted"/>
<dbReference type="EMBL" id="JBEPMY010000002">
    <property type="protein sequence ID" value="MET3754029.1"/>
    <property type="molecule type" value="Genomic_DNA"/>
</dbReference>